<keyword evidence="3" id="KW-0804">Transcription</keyword>
<dbReference type="InterPro" id="IPR051027">
    <property type="entry name" value="bZIP_transcription_factors"/>
</dbReference>
<evidence type="ECO:0000313" key="8">
    <source>
        <dbReference type="Proteomes" id="UP000800039"/>
    </source>
</evidence>
<feature type="region of interest" description="Disordered" evidence="5">
    <location>
        <begin position="125"/>
        <end position="158"/>
    </location>
</feature>
<evidence type="ECO:0000256" key="4">
    <source>
        <dbReference type="ARBA" id="ARBA00023242"/>
    </source>
</evidence>
<keyword evidence="4" id="KW-0539">Nucleus</keyword>
<dbReference type="PROSITE" id="PS50217">
    <property type="entry name" value="BZIP"/>
    <property type="match status" value="1"/>
</dbReference>
<feature type="domain" description="BZIP" evidence="6">
    <location>
        <begin position="229"/>
        <end position="283"/>
    </location>
</feature>
<dbReference type="Proteomes" id="UP000800039">
    <property type="component" value="Unassembled WGS sequence"/>
</dbReference>
<feature type="compositionally biased region" description="Polar residues" evidence="5">
    <location>
        <begin position="194"/>
        <end position="208"/>
    </location>
</feature>
<name>A0A9P4GS79_9PLEO</name>
<keyword evidence="2" id="KW-0805">Transcription regulation</keyword>
<feature type="compositionally biased region" description="Polar residues" evidence="5">
    <location>
        <begin position="125"/>
        <end position="141"/>
    </location>
</feature>
<evidence type="ECO:0000256" key="1">
    <source>
        <dbReference type="ARBA" id="ARBA00004123"/>
    </source>
</evidence>
<dbReference type="RefSeq" id="XP_040793064.1">
    <property type="nucleotide sequence ID" value="XM_040932425.1"/>
</dbReference>
<sequence length="336" mass="37266">MSTNLVETQSFQDFRCHEPDLEDMSNLYGMQESWSYSPNLNKPHTAAAGYLDYYNSKMPASNIRLQRPPTLQKEESSSQDEEQSQNTVLAQRRYSQLGVQAQIDPSTQSLQLTIPVMYSSSSVFTASNAQNNPQSTPTVSPLDTRFDMDNESPGSHGSFSYDGQLQPTDAMQFMPFSPDLQHAPFKRRCDSLQTLRESHSLDSTNSSTARRRKSEYAEPGSARAIYLAKNRKAASKCRSKQKKQQEELVEIARDVERKNRALKAEVDILKGGIRELMGIVAQHSDCSDKRLTTYVQREADRLAAGAMRTGLPSPPSASPSFADNASSQAASSSDGT</sequence>
<feature type="region of interest" description="Disordered" evidence="5">
    <location>
        <begin position="194"/>
        <end position="219"/>
    </location>
</feature>
<evidence type="ECO:0000313" key="7">
    <source>
        <dbReference type="EMBL" id="KAF1850501.1"/>
    </source>
</evidence>
<dbReference type="AlphaFoldDB" id="A0A9P4GS79"/>
<reference evidence="7" key="1">
    <citation type="submission" date="2020-01" db="EMBL/GenBank/DDBJ databases">
        <authorList>
            <consortium name="DOE Joint Genome Institute"/>
            <person name="Haridas S."/>
            <person name="Albert R."/>
            <person name="Binder M."/>
            <person name="Bloem J."/>
            <person name="Labutti K."/>
            <person name="Salamov A."/>
            <person name="Andreopoulos B."/>
            <person name="Baker S.E."/>
            <person name="Barry K."/>
            <person name="Bills G."/>
            <person name="Bluhm B.H."/>
            <person name="Cannon C."/>
            <person name="Castanera R."/>
            <person name="Culley D.E."/>
            <person name="Daum C."/>
            <person name="Ezra D."/>
            <person name="Gonzalez J.B."/>
            <person name="Henrissat B."/>
            <person name="Kuo A."/>
            <person name="Liang C."/>
            <person name="Lipzen A."/>
            <person name="Lutzoni F."/>
            <person name="Magnuson J."/>
            <person name="Mondo S."/>
            <person name="Nolan M."/>
            <person name="Ohm R."/>
            <person name="Pangilinan J."/>
            <person name="Park H.-J."/>
            <person name="Ramirez L."/>
            <person name="Alfaro M."/>
            <person name="Sun H."/>
            <person name="Tritt A."/>
            <person name="Yoshinaga Y."/>
            <person name="Zwiers L.-H."/>
            <person name="Turgeon B.G."/>
            <person name="Goodwin S.B."/>
            <person name="Spatafora J.W."/>
            <person name="Crous P.W."/>
            <person name="Grigoriev I.V."/>
        </authorList>
    </citation>
    <scope>NUCLEOTIDE SEQUENCE</scope>
    <source>
        <strain evidence="7">CBS 394.84</strain>
    </source>
</reference>
<protein>
    <recommendedName>
        <fullName evidence="6">BZIP domain-containing protein</fullName>
    </recommendedName>
</protein>
<dbReference type="GeneID" id="63849676"/>
<comment type="caution">
    <text evidence="7">The sequence shown here is derived from an EMBL/GenBank/DDBJ whole genome shotgun (WGS) entry which is preliminary data.</text>
</comment>
<evidence type="ECO:0000256" key="5">
    <source>
        <dbReference type="SAM" id="MobiDB-lite"/>
    </source>
</evidence>
<dbReference type="SUPFAM" id="SSF57959">
    <property type="entry name" value="Leucine zipper domain"/>
    <property type="match status" value="1"/>
</dbReference>
<dbReference type="OrthoDB" id="295274at2759"/>
<evidence type="ECO:0000256" key="2">
    <source>
        <dbReference type="ARBA" id="ARBA00023015"/>
    </source>
</evidence>
<dbReference type="CDD" id="cd14687">
    <property type="entry name" value="bZIP_ATF2"/>
    <property type="match status" value="1"/>
</dbReference>
<feature type="region of interest" description="Disordered" evidence="5">
    <location>
        <begin position="305"/>
        <end position="336"/>
    </location>
</feature>
<evidence type="ECO:0000256" key="3">
    <source>
        <dbReference type="ARBA" id="ARBA00023163"/>
    </source>
</evidence>
<accession>A0A9P4GS79</accession>
<dbReference type="EMBL" id="ML976614">
    <property type="protein sequence ID" value="KAF1850501.1"/>
    <property type="molecule type" value="Genomic_DNA"/>
</dbReference>
<dbReference type="InterPro" id="IPR004827">
    <property type="entry name" value="bZIP"/>
</dbReference>
<dbReference type="GO" id="GO:0005634">
    <property type="term" value="C:nucleus"/>
    <property type="evidence" value="ECO:0007669"/>
    <property type="project" value="UniProtKB-SubCell"/>
</dbReference>
<comment type="subcellular location">
    <subcellularLocation>
        <location evidence="1">Nucleus</location>
    </subcellularLocation>
</comment>
<keyword evidence="8" id="KW-1185">Reference proteome</keyword>
<proteinExistence type="predicted"/>
<feature type="region of interest" description="Disordered" evidence="5">
    <location>
        <begin position="61"/>
        <end position="88"/>
    </location>
</feature>
<dbReference type="Gene3D" id="1.20.5.170">
    <property type="match status" value="1"/>
</dbReference>
<dbReference type="InterPro" id="IPR046347">
    <property type="entry name" value="bZIP_sf"/>
</dbReference>
<dbReference type="PANTHER" id="PTHR19304">
    <property type="entry name" value="CYCLIC-AMP RESPONSE ELEMENT BINDING PROTEIN"/>
    <property type="match status" value="1"/>
</dbReference>
<feature type="compositionally biased region" description="Low complexity" evidence="5">
    <location>
        <begin position="318"/>
        <end position="336"/>
    </location>
</feature>
<organism evidence="7 8">
    <name type="scientific">Cucurbitaria berberidis CBS 394.84</name>
    <dbReference type="NCBI Taxonomy" id="1168544"/>
    <lineage>
        <taxon>Eukaryota</taxon>
        <taxon>Fungi</taxon>
        <taxon>Dikarya</taxon>
        <taxon>Ascomycota</taxon>
        <taxon>Pezizomycotina</taxon>
        <taxon>Dothideomycetes</taxon>
        <taxon>Pleosporomycetidae</taxon>
        <taxon>Pleosporales</taxon>
        <taxon>Pleosporineae</taxon>
        <taxon>Cucurbitariaceae</taxon>
        <taxon>Cucurbitaria</taxon>
    </lineage>
</organism>
<dbReference type="Pfam" id="PF00170">
    <property type="entry name" value="bZIP_1"/>
    <property type="match status" value="1"/>
</dbReference>
<dbReference type="GO" id="GO:0003700">
    <property type="term" value="F:DNA-binding transcription factor activity"/>
    <property type="evidence" value="ECO:0007669"/>
    <property type="project" value="InterPro"/>
</dbReference>
<dbReference type="SMART" id="SM00338">
    <property type="entry name" value="BRLZ"/>
    <property type="match status" value="1"/>
</dbReference>
<gene>
    <name evidence="7" type="ORF">K460DRAFT_361278</name>
</gene>
<evidence type="ECO:0000259" key="6">
    <source>
        <dbReference type="PROSITE" id="PS50217"/>
    </source>
</evidence>